<dbReference type="PANTHER" id="PTHR48077">
    <property type="entry name" value="TRYPTOPHAN SYNTHASE-RELATED"/>
    <property type="match status" value="1"/>
</dbReference>
<dbReference type="InterPro" id="IPR013785">
    <property type="entry name" value="Aldolase_TIM"/>
</dbReference>
<dbReference type="InterPro" id="IPR006653">
    <property type="entry name" value="Trp_synth_b_CS"/>
</dbReference>
<dbReference type="PROSITE" id="PS00168">
    <property type="entry name" value="TRP_SYNTHASE_BETA"/>
    <property type="match status" value="1"/>
</dbReference>
<feature type="region of interest" description="Disordered" evidence="14">
    <location>
        <begin position="246"/>
        <end position="265"/>
    </location>
</feature>
<accession>A0A5N6UGV0</accession>
<dbReference type="Gene3D" id="3.20.20.70">
    <property type="entry name" value="Aldolase class I"/>
    <property type="match status" value="2"/>
</dbReference>
<dbReference type="CDD" id="cd04724">
    <property type="entry name" value="Tryptophan_synthase_alpha"/>
    <property type="match status" value="1"/>
</dbReference>
<feature type="compositionally biased region" description="Polar residues" evidence="14">
    <location>
        <begin position="251"/>
        <end position="265"/>
    </location>
</feature>
<dbReference type="NCBIfam" id="TIGR00263">
    <property type="entry name" value="trpB"/>
    <property type="match status" value="1"/>
</dbReference>
<dbReference type="Proteomes" id="UP000326950">
    <property type="component" value="Unassembled WGS sequence"/>
</dbReference>
<dbReference type="PANTHER" id="PTHR48077:SF3">
    <property type="entry name" value="TRYPTOPHAN SYNTHASE"/>
    <property type="match status" value="1"/>
</dbReference>
<dbReference type="Pfam" id="PF00291">
    <property type="entry name" value="PALP"/>
    <property type="match status" value="1"/>
</dbReference>
<dbReference type="InterPro" id="IPR006654">
    <property type="entry name" value="Trp_synth_beta"/>
</dbReference>
<name>A0A5N6UGV0_ASPTM</name>
<dbReference type="InterPro" id="IPR001926">
    <property type="entry name" value="TrpB-like_PALP"/>
</dbReference>
<dbReference type="EC" id="4.2.1.20" evidence="5 13"/>
<evidence type="ECO:0000256" key="12">
    <source>
        <dbReference type="ARBA" id="ARBA00049047"/>
    </source>
</evidence>
<dbReference type="SUPFAM" id="SSF51366">
    <property type="entry name" value="Ribulose-phoshate binding barrel"/>
    <property type="match status" value="1"/>
</dbReference>
<reference evidence="16 17" key="1">
    <citation type="submission" date="2019-04" db="EMBL/GenBank/DDBJ databases">
        <title>Friends and foes A comparative genomics study of 23 Aspergillus species from section Flavi.</title>
        <authorList>
            <consortium name="DOE Joint Genome Institute"/>
            <person name="Kjaerbolling I."/>
            <person name="Vesth T."/>
            <person name="Frisvad J.C."/>
            <person name="Nybo J.L."/>
            <person name="Theobald S."/>
            <person name="Kildgaard S."/>
            <person name="Isbrandt T."/>
            <person name="Kuo A."/>
            <person name="Sato A."/>
            <person name="Lyhne E.K."/>
            <person name="Kogle M.E."/>
            <person name="Wiebenga A."/>
            <person name="Kun R.S."/>
            <person name="Lubbers R.J."/>
            <person name="Makela M.R."/>
            <person name="Barry K."/>
            <person name="Chovatia M."/>
            <person name="Clum A."/>
            <person name="Daum C."/>
            <person name="Haridas S."/>
            <person name="He G."/>
            <person name="LaButti K."/>
            <person name="Lipzen A."/>
            <person name="Mondo S."/>
            <person name="Riley R."/>
            <person name="Salamov A."/>
            <person name="Simmons B.A."/>
            <person name="Magnuson J.K."/>
            <person name="Henrissat B."/>
            <person name="Mortensen U.H."/>
            <person name="Larsen T.O."/>
            <person name="Devries R.P."/>
            <person name="Grigoriev I.V."/>
            <person name="Machida M."/>
            <person name="Baker S.E."/>
            <person name="Andersen M.R."/>
        </authorList>
    </citation>
    <scope>NUCLEOTIDE SEQUENCE [LARGE SCALE GENOMIC DNA]</scope>
    <source>
        <strain evidence="16 17">CBS 117626</strain>
    </source>
</reference>
<evidence type="ECO:0000256" key="1">
    <source>
        <dbReference type="ARBA" id="ARBA00001933"/>
    </source>
</evidence>
<dbReference type="InterPro" id="IPR011060">
    <property type="entry name" value="RibuloseP-bd_barrel"/>
</dbReference>
<dbReference type="HAMAP" id="MF_00131">
    <property type="entry name" value="Trp_synth_alpha"/>
    <property type="match status" value="1"/>
</dbReference>
<evidence type="ECO:0000256" key="14">
    <source>
        <dbReference type="SAM" id="MobiDB-lite"/>
    </source>
</evidence>
<keyword evidence="10 13" id="KW-0057">Aromatic amino acid biosynthesis</keyword>
<keyword evidence="8 13" id="KW-0822">Tryptophan biosynthesis</keyword>
<feature type="domain" description="Tryptophan synthase beta chain-like PALP" evidence="15">
    <location>
        <begin position="317"/>
        <end position="586"/>
    </location>
</feature>
<comment type="pathway">
    <text evidence="2 13">Amino-acid biosynthesis; L-tryptophan biosynthesis; L-tryptophan from chorismate: step 5/5.</text>
</comment>
<evidence type="ECO:0000256" key="4">
    <source>
        <dbReference type="ARBA" id="ARBA00006095"/>
    </source>
</evidence>
<evidence type="ECO:0000259" key="15">
    <source>
        <dbReference type="Pfam" id="PF00291"/>
    </source>
</evidence>
<keyword evidence="9 13" id="KW-0663">Pyridoxal phosphate</keyword>
<dbReference type="UniPathway" id="UPA00035">
    <property type="reaction ID" value="UER00044"/>
</dbReference>
<evidence type="ECO:0000256" key="13">
    <source>
        <dbReference type="RuleBase" id="RU003663"/>
    </source>
</evidence>
<dbReference type="FunFam" id="3.40.50.1100:FF:000001">
    <property type="entry name" value="Tryptophan synthase beta chain"/>
    <property type="match status" value="1"/>
</dbReference>
<dbReference type="OrthoDB" id="10050244at2759"/>
<dbReference type="NCBIfam" id="TIGR00262">
    <property type="entry name" value="trpA"/>
    <property type="match status" value="1"/>
</dbReference>
<dbReference type="GO" id="GO:0005737">
    <property type="term" value="C:cytoplasm"/>
    <property type="evidence" value="ECO:0007669"/>
    <property type="project" value="TreeGrafter"/>
</dbReference>
<comment type="similarity">
    <text evidence="3">In the C-terminal section; belongs to the TrpB family.</text>
</comment>
<evidence type="ECO:0000256" key="11">
    <source>
        <dbReference type="ARBA" id="ARBA00023239"/>
    </source>
</evidence>
<evidence type="ECO:0000256" key="9">
    <source>
        <dbReference type="ARBA" id="ARBA00022898"/>
    </source>
</evidence>
<evidence type="ECO:0000256" key="10">
    <source>
        <dbReference type="ARBA" id="ARBA00023141"/>
    </source>
</evidence>
<organism evidence="16 17">
    <name type="scientific">Aspergillus tamarii</name>
    <dbReference type="NCBI Taxonomy" id="41984"/>
    <lineage>
        <taxon>Eukaryota</taxon>
        <taxon>Fungi</taxon>
        <taxon>Dikarya</taxon>
        <taxon>Ascomycota</taxon>
        <taxon>Pezizomycotina</taxon>
        <taxon>Eurotiomycetes</taxon>
        <taxon>Eurotiomycetidae</taxon>
        <taxon>Eurotiales</taxon>
        <taxon>Aspergillaceae</taxon>
        <taxon>Aspergillus</taxon>
        <taxon>Aspergillus subgen. Circumdati</taxon>
    </lineage>
</organism>
<evidence type="ECO:0000256" key="2">
    <source>
        <dbReference type="ARBA" id="ARBA00004733"/>
    </source>
</evidence>
<sequence>MNSREIKQVLLNAKQQKRAVLGAYVTSGYPTVEETGNILLGLENGGADMIELGVPFTDEIADGPIIQEANAKALANGVTIPSVLDMVRDARHRGLQIPVVLIGYYNPILRSGEERMLKDCKEVGVNGFIIVDLPFEEAIRFRRLCASQGIADPFIYVVSRMGVTGATKKLNSSLPELLSRVHTWSGDVPSVIGFGISTREHFLSVQDIAEGCVIGSQIITTIREAPTGQAAKHVEQYLSSITGRKHRRNPQETLVQPPSPVSQPNATLANNITPTFGGQYVPESLMGCLAELERGFEEARHDQSFWEEYCSYYAYIGRPSPLCFAKRLTEHIGGANIWIKREDLDHTGSHKINNAMGQTLLARRLNKTRIIAETGAGQHGVATVTVCAEFGMKCTVYMGAEDVRREALNVFRMKLLGAEVVAVTSKTGSCTLRDAVNEALRAWVTYLEDTHYILGSVVGPHPFPTIQQIPESIGRLPDAVVACVRGESGVQLLGVEAGGDGLNTSHHSATLSAGSKGVLHGVYTYLLQDEHGQVSGTHSISAGMDYPAVGPELSSWKDSGSAWFITATDAQALAGFRARAECEGIIPVQNVADALPRLGPEIGWDLRF</sequence>
<dbReference type="AlphaFoldDB" id="A0A5N6UGV0"/>
<dbReference type="Gene3D" id="3.40.50.1100">
    <property type="match status" value="2"/>
</dbReference>
<comment type="cofactor">
    <cofactor evidence="1 13">
        <name>pyridoxal 5'-phosphate</name>
        <dbReference type="ChEBI" id="CHEBI:597326"/>
    </cofactor>
</comment>
<keyword evidence="17" id="KW-1185">Reference proteome</keyword>
<gene>
    <name evidence="16" type="ORF">BDV40DRAFT_292330</name>
</gene>
<dbReference type="EMBL" id="ML738712">
    <property type="protein sequence ID" value="KAE8157808.1"/>
    <property type="molecule type" value="Genomic_DNA"/>
</dbReference>
<dbReference type="GO" id="GO:0004834">
    <property type="term" value="F:tryptophan synthase activity"/>
    <property type="evidence" value="ECO:0007669"/>
    <property type="project" value="UniProtKB-EC"/>
</dbReference>
<comment type="similarity">
    <text evidence="4">In the N-terminal section; belongs to the TrpA family.</text>
</comment>
<dbReference type="InterPro" id="IPR023026">
    <property type="entry name" value="Trp_synth_beta/beta-like"/>
</dbReference>
<keyword evidence="7 13" id="KW-0028">Amino-acid biosynthesis</keyword>
<protein>
    <recommendedName>
        <fullName evidence="6 13">Tryptophan synthase</fullName>
        <ecNumber evidence="5 13">4.2.1.20</ecNumber>
    </recommendedName>
</protein>
<dbReference type="InterPro" id="IPR036052">
    <property type="entry name" value="TrpB-like_PALP_sf"/>
</dbReference>
<evidence type="ECO:0000256" key="7">
    <source>
        <dbReference type="ARBA" id="ARBA00022605"/>
    </source>
</evidence>
<evidence type="ECO:0000313" key="16">
    <source>
        <dbReference type="EMBL" id="KAE8157808.1"/>
    </source>
</evidence>
<evidence type="ECO:0000313" key="17">
    <source>
        <dbReference type="Proteomes" id="UP000326950"/>
    </source>
</evidence>
<evidence type="ECO:0000256" key="3">
    <source>
        <dbReference type="ARBA" id="ARBA00005761"/>
    </source>
</evidence>
<keyword evidence="11 13" id="KW-0456">Lyase</keyword>
<evidence type="ECO:0000256" key="8">
    <source>
        <dbReference type="ARBA" id="ARBA00022822"/>
    </source>
</evidence>
<dbReference type="Pfam" id="PF00290">
    <property type="entry name" value="Trp_syntA"/>
    <property type="match status" value="1"/>
</dbReference>
<dbReference type="InterPro" id="IPR002028">
    <property type="entry name" value="Trp_synthase_suA"/>
</dbReference>
<dbReference type="SUPFAM" id="SSF53686">
    <property type="entry name" value="Tryptophan synthase beta subunit-like PLP-dependent enzymes"/>
    <property type="match status" value="1"/>
</dbReference>
<comment type="catalytic activity">
    <reaction evidence="12 13">
        <text>(1S,2R)-1-C-(indol-3-yl)glycerol 3-phosphate + L-serine = D-glyceraldehyde 3-phosphate + L-tryptophan + H2O</text>
        <dbReference type="Rhea" id="RHEA:10532"/>
        <dbReference type="ChEBI" id="CHEBI:15377"/>
        <dbReference type="ChEBI" id="CHEBI:33384"/>
        <dbReference type="ChEBI" id="CHEBI:57912"/>
        <dbReference type="ChEBI" id="CHEBI:58866"/>
        <dbReference type="ChEBI" id="CHEBI:59776"/>
        <dbReference type="EC" id="4.2.1.20"/>
    </reaction>
</comment>
<dbReference type="CDD" id="cd06446">
    <property type="entry name" value="Trp-synth_B"/>
    <property type="match status" value="1"/>
</dbReference>
<evidence type="ECO:0000256" key="6">
    <source>
        <dbReference type="ARBA" id="ARBA00018724"/>
    </source>
</evidence>
<evidence type="ECO:0000256" key="5">
    <source>
        <dbReference type="ARBA" id="ARBA00012043"/>
    </source>
</evidence>
<proteinExistence type="inferred from homology"/>